<dbReference type="GO" id="GO:0004794">
    <property type="term" value="F:threonine deaminase activity"/>
    <property type="evidence" value="ECO:0007669"/>
    <property type="project" value="TreeGrafter"/>
</dbReference>
<dbReference type="InterPro" id="IPR000634">
    <property type="entry name" value="Ser/Thr_deHydtase_PyrdxlP-BS"/>
</dbReference>
<dbReference type="SUPFAM" id="SSF53686">
    <property type="entry name" value="Tryptophan synthase beta subunit-like PLP-dependent enzymes"/>
    <property type="match status" value="1"/>
</dbReference>
<dbReference type="AlphaFoldDB" id="L8GZ64"/>
<dbReference type="EMBL" id="KB007951">
    <property type="protein sequence ID" value="ELR18539.1"/>
    <property type="molecule type" value="Genomic_DNA"/>
</dbReference>
<evidence type="ECO:0000256" key="6">
    <source>
        <dbReference type="ARBA" id="ARBA00049406"/>
    </source>
</evidence>
<evidence type="ECO:0000313" key="8">
    <source>
        <dbReference type="EMBL" id="ELR18539.1"/>
    </source>
</evidence>
<dbReference type="Gene3D" id="3.40.50.1100">
    <property type="match status" value="2"/>
</dbReference>
<dbReference type="GeneID" id="14919406"/>
<organism evidence="8 9">
    <name type="scientific">Acanthamoeba castellanii (strain ATCC 30010 / Neff)</name>
    <dbReference type="NCBI Taxonomy" id="1257118"/>
    <lineage>
        <taxon>Eukaryota</taxon>
        <taxon>Amoebozoa</taxon>
        <taxon>Discosea</taxon>
        <taxon>Longamoebia</taxon>
        <taxon>Centramoebida</taxon>
        <taxon>Acanthamoebidae</taxon>
        <taxon>Acanthamoeba</taxon>
    </lineage>
</organism>
<sequence length="366" mass="38877">MKTASSSSSVSAEAAELPLGLSWSGFKAARRRLNGSFEKGDAAGSAHTLVGPAPIKYSRWLSQAVGGSVWLKLECLHEGGSFKLRGATHALLAHRDRHHGRLPLRVYTASGGNHGLGVAIAAQRLGVPCTIVLPTNTPQHRCKVIASYGAEVKLIGDVWDSANAEAVRMASEAKDALYIHPFAETDVILGQGTIAMELLEQMNVDNVVASVGGGGLMSGIASCYRVKGDTQTKFYAVETEGADWFYQSSEAGQLVTLPTITSIAKTLGAKSSTPEVYQILSRNVERALRVSDKEAVEALVSFLDREKLLVEPAAACVVAAVLKNPDLFAGKSTVLIVCGSNTTLDEVSLWRQQFNIAADPTTKTTP</sequence>
<reference evidence="8 9" key="1">
    <citation type="journal article" date="2013" name="Genome Biol.">
        <title>Genome of Acanthamoeba castellanii highlights extensive lateral gene transfer and early evolution of tyrosine kinase signaling.</title>
        <authorList>
            <person name="Clarke M."/>
            <person name="Lohan A.J."/>
            <person name="Liu B."/>
            <person name="Lagkouvardos I."/>
            <person name="Roy S."/>
            <person name="Zafar N."/>
            <person name="Bertelli C."/>
            <person name="Schilde C."/>
            <person name="Kianianmomeni A."/>
            <person name="Burglin T.R."/>
            <person name="Frech C."/>
            <person name="Turcotte B."/>
            <person name="Kopec K.O."/>
            <person name="Synnott J.M."/>
            <person name="Choo C."/>
            <person name="Paponov I."/>
            <person name="Finkler A."/>
            <person name="Soon Heng Tan C."/>
            <person name="Hutchins A.P."/>
            <person name="Weinmeier T."/>
            <person name="Rattei T."/>
            <person name="Chu J.S."/>
            <person name="Gimenez G."/>
            <person name="Irimia M."/>
            <person name="Rigden D.J."/>
            <person name="Fitzpatrick D.A."/>
            <person name="Lorenzo-Morales J."/>
            <person name="Bateman A."/>
            <person name="Chiu C.H."/>
            <person name="Tang P."/>
            <person name="Hegemann P."/>
            <person name="Fromm H."/>
            <person name="Raoult D."/>
            <person name="Greub G."/>
            <person name="Miranda-Saavedra D."/>
            <person name="Chen N."/>
            <person name="Nash P."/>
            <person name="Ginger M.L."/>
            <person name="Horn M."/>
            <person name="Schaap P."/>
            <person name="Caler L."/>
            <person name="Loftus B."/>
        </authorList>
    </citation>
    <scope>NUCLEOTIDE SEQUENCE [LARGE SCALE GENOMIC DNA]</scope>
    <source>
        <strain evidence="8 9">Neff</strain>
    </source>
</reference>
<evidence type="ECO:0000256" key="3">
    <source>
        <dbReference type="ARBA" id="ARBA00012093"/>
    </source>
</evidence>
<dbReference type="Pfam" id="PF00291">
    <property type="entry name" value="PALP"/>
    <property type="match status" value="1"/>
</dbReference>
<dbReference type="RefSeq" id="XP_004340578.1">
    <property type="nucleotide sequence ID" value="XM_004340530.1"/>
</dbReference>
<evidence type="ECO:0000313" key="9">
    <source>
        <dbReference type="Proteomes" id="UP000011083"/>
    </source>
</evidence>
<evidence type="ECO:0000256" key="4">
    <source>
        <dbReference type="ARBA" id="ARBA00022898"/>
    </source>
</evidence>
<dbReference type="InterPro" id="IPR001926">
    <property type="entry name" value="TrpB-like_PALP"/>
</dbReference>
<dbReference type="GO" id="GO:0006565">
    <property type="term" value="P:L-serine catabolic process"/>
    <property type="evidence" value="ECO:0007669"/>
    <property type="project" value="TreeGrafter"/>
</dbReference>
<dbReference type="EC" id="4.3.1.17" evidence="3"/>
<dbReference type="InterPro" id="IPR050147">
    <property type="entry name" value="Ser/Thr_Dehydratase"/>
</dbReference>
<comment type="similarity">
    <text evidence="2">Belongs to the serine/threonine dehydratase family.</text>
</comment>
<dbReference type="KEGG" id="acan:ACA1_154220"/>
<protein>
    <recommendedName>
        <fullName evidence="3">L-serine ammonia-lyase</fullName>
        <ecNumber evidence="3">4.3.1.17</ecNumber>
    </recommendedName>
</protein>
<dbReference type="Proteomes" id="UP000011083">
    <property type="component" value="Unassembled WGS sequence"/>
</dbReference>
<proteinExistence type="inferred from homology"/>
<dbReference type="OMA" id="HFGVHGV"/>
<dbReference type="GO" id="GO:0009097">
    <property type="term" value="P:isoleucine biosynthetic process"/>
    <property type="evidence" value="ECO:0007669"/>
    <property type="project" value="TreeGrafter"/>
</dbReference>
<dbReference type="GO" id="GO:0006567">
    <property type="term" value="P:L-threonine catabolic process"/>
    <property type="evidence" value="ECO:0007669"/>
    <property type="project" value="TreeGrafter"/>
</dbReference>
<dbReference type="FunFam" id="3.40.50.1100:FF:000005">
    <property type="entry name" value="Threonine dehydratase catabolic"/>
    <property type="match status" value="1"/>
</dbReference>
<dbReference type="STRING" id="1257118.L8GZ64"/>
<feature type="domain" description="Tryptophan synthase beta chain-like PALP" evidence="7">
    <location>
        <begin position="49"/>
        <end position="339"/>
    </location>
</feature>
<accession>L8GZ64</accession>
<evidence type="ECO:0000259" key="7">
    <source>
        <dbReference type="Pfam" id="PF00291"/>
    </source>
</evidence>
<evidence type="ECO:0000256" key="2">
    <source>
        <dbReference type="ARBA" id="ARBA00010869"/>
    </source>
</evidence>
<dbReference type="PANTHER" id="PTHR48078">
    <property type="entry name" value="THREONINE DEHYDRATASE, MITOCHONDRIAL-RELATED"/>
    <property type="match status" value="1"/>
</dbReference>
<dbReference type="OrthoDB" id="7773036at2759"/>
<keyword evidence="4" id="KW-0663">Pyridoxal phosphate</keyword>
<keyword evidence="9" id="KW-1185">Reference proteome</keyword>
<dbReference type="GO" id="GO:0003941">
    <property type="term" value="F:L-serine ammonia-lyase activity"/>
    <property type="evidence" value="ECO:0007669"/>
    <property type="project" value="UniProtKB-EC"/>
</dbReference>
<dbReference type="GO" id="GO:0030170">
    <property type="term" value="F:pyridoxal phosphate binding"/>
    <property type="evidence" value="ECO:0007669"/>
    <property type="project" value="InterPro"/>
</dbReference>
<comment type="cofactor">
    <cofactor evidence="1">
        <name>pyridoxal 5'-phosphate</name>
        <dbReference type="ChEBI" id="CHEBI:597326"/>
    </cofactor>
</comment>
<evidence type="ECO:0000256" key="1">
    <source>
        <dbReference type="ARBA" id="ARBA00001933"/>
    </source>
</evidence>
<dbReference type="VEuPathDB" id="AmoebaDB:ACA1_154220"/>
<name>L8GZ64_ACACF</name>
<keyword evidence="5" id="KW-0456">Lyase</keyword>
<dbReference type="InterPro" id="IPR036052">
    <property type="entry name" value="TrpB-like_PALP_sf"/>
</dbReference>
<dbReference type="PANTHER" id="PTHR48078:SF2">
    <property type="entry name" value="CATABOLIC L-SERINE_THREONINE DEHYDRATASE"/>
    <property type="match status" value="1"/>
</dbReference>
<dbReference type="PROSITE" id="PS00165">
    <property type="entry name" value="DEHYDRATASE_SER_THR"/>
    <property type="match status" value="1"/>
</dbReference>
<comment type="catalytic activity">
    <reaction evidence="6">
        <text>L-serine = pyruvate + NH4(+)</text>
        <dbReference type="Rhea" id="RHEA:19169"/>
        <dbReference type="ChEBI" id="CHEBI:15361"/>
        <dbReference type="ChEBI" id="CHEBI:28938"/>
        <dbReference type="ChEBI" id="CHEBI:33384"/>
        <dbReference type="EC" id="4.3.1.17"/>
    </reaction>
</comment>
<gene>
    <name evidence="8" type="ORF">ACA1_154220</name>
</gene>
<evidence type="ECO:0000256" key="5">
    <source>
        <dbReference type="ARBA" id="ARBA00023239"/>
    </source>
</evidence>